<keyword evidence="3" id="KW-1185">Reference proteome</keyword>
<proteinExistence type="predicted"/>
<dbReference type="EMBL" id="MDKC01000034">
    <property type="protein sequence ID" value="ODG90599.1"/>
    <property type="molecule type" value="Genomic_DNA"/>
</dbReference>
<dbReference type="RefSeq" id="WP_025568318.1">
    <property type="nucleotide sequence ID" value="NZ_MDKC01000034.1"/>
</dbReference>
<comment type="caution">
    <text evidence="2">The sequence shown here is derived from an EMBL/GenBank/DDBJ whole genome shotgun (WGS) entry which is preliminary data.</text>
</comment>
<reference evidence="2 3" key="1">
    <citation type="submission" date="2016-07" db="EMBL/GenBank/DDBJ databases">
        <authorList>
            <person name="Townsley L."/>
            <person name="Shank E.A."/>
        </authorList>
    </citation>
    <scope>NUCLEOTIDE SEQUENCE [LARGE SCALE GENOMIC DNA]</scope>
    <source>
        <strain evidence="2 3">CH01</strain>
    </source>
</reference>
<keyword evidence="1" id="KW-0732">Signal</keyword>
<dbReference type="Proteomes" id="UP000094580">
    <property type="component" value="Unassembled WGS sequence"/>
</dbReference>
<accession>A0ABX2ZQ60</accession>
<name>A0ABX2ZQ60_9BACI</name>
<evidence type="ECO:0000256" key="1">
    <source>
        <dbReference type="SAM" id="SignalP"/>
    </source>
</evidence>
<evidence type="ECO:0000313" key="2">
    <source>
        <dbReference type="EMBL" id="ODG90599.1"/>
    </source>
</evidence>
<evidence type="ECO:0000313" key="3">
    <source>
        <dbReference type="Proteomes" id="UP000094580"/>
    </source>
</evidence>
<organism evidence="2 3">
    <name type="scientific">Gottfriedia luciferensis</name>
    <dbReference type="NCBI Taxonomy" id="178774"/>
    <lineage>
        <taxon>Bacteria</taxon>
        <taxon>Bacillati</taxon>
        <taxon>Bacillota</taxon>
        <taxon>Bacilli</taxon>
        <taxon>Bacillales</taxon>
        <taxon>Bacillaceae</taxon>
        <taxon>Gottfriedia</taxon>
    </lineage>
</organism>
<gene>
    <name evidence="2" type="ORF">BED47_12060</name>
</gene>
<feature type="signal peptide" evidence="1">
    <location>
        <begin position="1"/>
        <end position="21"/>
    </location>
</feature>
<protein>
    <submittedName>
        <fullName evidence="2">Uncharacterized protein</fullName>
    </submittedName>
</protein>
<dbReference type="PROSITE" id="PS51257">
    <property type="entry name" value="PROKAR_LIPOPROTEIN"/>
    <property type="match status" value="1"/>
</dbReference>
<sequence>MLSNKKLVAAMALGLSLTLSACGTKTDDAIKTGSDDMIKTISELKTQISNNDEAKAKDSGEALEKSWEKFEDSVKDKDKSLYEKVETPLHIIEAGVKVSPLNADTLNQAGDELESVLKEVKDLK</sequence>
<feature type="chain" id="PRO_5045972151" evidence="1">
    <location>
        <begin position="22"/>
        <end position="124"/>
    </location>
</feature>